<evidence type="ECO:0000313" key="4">
    <source>
        <dbReference type="Proteomes" id="UP000886520"/>
    </source>
</evidence>
<keyword evidence="2" id="KW-1133">Transmembrane helix</keyword>
<dbReference type="PANTHER" id="PTHR12242:SF22">
    <property type="entry name" value="OS02G0130600 PROTEIN"/>
    <property type="match status" value="1"/>
</dbReference>
<name>A0A9D4ZK20_ADICA</name>
<dbReference type="Proteomes" id="UP000886520">
    <property type="component" value="Chromosome 6"/>
</dbReference>
<sequence length="289" mass="33365">MAYSPFALCVVVVVVCVLLSIMVASAYERAGYGFTLRSHVWKTCHPNVHHGWLLGFRIVAFLYCLSILIYDIVLWGPFIFEYYTQWSFTLLIVFFGVAICSSLKETRRHQQLDQSNMLSHNTQLLSGYPRTDEEEGAGGEASTVSPYLDPSEAADVDGRVLQILYQVALGSVFVTDVVYWTCIFPNYSFVDVVTMSMHGVNFILLIIEVALNNMVFFWFRGAYFFLYTAVFIFFTWIIHALGEKQWPYSFLDVSVNLAPLWYFCLCIVHFFAYFLVWFVMYLKTAYLKV</sequence>
<feature type="transmembrane region" description="Helical" evidence="2">
    <location>
        <begin position="187"/>
        <end position="211"/>
    </location>
</feature>
<evidence type="ECO:0000313" key="3">
    <source>
        <dbReference type="EMBL" id="KAI5078488.1"/>
    </source>
</evidence>
<keyword evidence="4" id="KW-1185">Reference proteome</keyword>
<feature type="transmembrane region" description="Helical" evidence="2">
    <location>
        <begin position="86"/>
        <end position="103"/>
    </location>
</feature>
<feature type="transmembrane region" description="Helical" evidence="2">
    <location>
        <begin position="163"/>
        <end position="181"/>
    </location>
</feature>
<feature type="transmembrane region" description="Helical" evidence="2">
    <location>
        <begin position="6"/>
        <end position="27"/>
    </location>
</feature>
<dbReference type="PANTHER" id="PTHR12242">
    <property type="entry name" value="OS02G0130600 PROTEIN-RELATED"/>
    <property type="match status" value="1"/>
</dbReference>
<gene>
    <name evidence="3" type="ORF">GOP47_0006159</name>
</gene>
<reference evidence="3" key="1">
    <citation type="submission" date="2021-01" db="EMBL/GenBank/DDBJ databases">
        <title>Adiantum capillus-veneris genome.</title>
        <authorList>
            <person name="Fang Y."/>
            <person name="Liao Q."/>
        </authorList>
    </citation>
    <scope>NUCLEOTIDE SEQUENCE</scope>
    <source>
        <strain evidence="3">H3</strain>
        <tissue evidence="3">Leaf</tissue>
    </source>
</reference>
<feature type="transmembrane region" description="Helical" evidence="2">
    <location>
        <begin position="223"/>
        <end position="240"/>
    </location>
</feature>
<organism evidence="3 4">
    <name type="scientific">Adiantum capillus-veneris</name>
    <name type="common">Maidenhair fern</name>
    <dbReference type="NCBI Taxonomy" id="13818"/>
    <lineage>
        <taxon>Eukaryota</taxon>
        <taxon>Viridiplantae</taxon>
        <taxon>Streptophyta</taxon>
        <taxon>Embryophyta</taxon>
        <taxon>Tracheophyta</taxon>
        <taxon>Polypodiopsida</taxon>
        <taxon>Polypodiidae</taxon>
        <taxon>Polypodiales</taxon>
        <taxon>Pteridineae</taxon>
        <taxon>Pteridaceae</taxon>
        <taxon>Vittarioideae</taxon>
        <taxon>Adiantum</taxon>
    </lineage>
</organism>
<feature type="region of interest" description="Disordered" evidence="1">
    <location>
        <begin position="127"/>
        <end position="149"/>
    </location>
</feature>
<feature type="transmembrane region" description="Helical" evidence="2">
    <location>
        <begin position="58"/>
        <end position="80"/>
    </location>
</feature>
<accession>A0A9D4ZK20</accession>
<dbReference type="AlphaFoldDB" id="A0A9D4ZK20"/>
<keyword evidence="2" id="KW-0472">Membrane</keyword>
<feature type="transmembrane region" description="Helical" evidence="2">
    <location>
        <begin position="260"/>
        <end position="282"/>
    </location>
</feature>
<dbReference type="EMBL" id="JABFUD020000006">
    <property type="protein sequence ID" value="KAI5078488.1"/>
    <property type="molecule type" value="Genomic_DNA"/>
</dbReference>
<comment type="caution">
    <text evidence="3">The sequence shown here is derived from an EMBL/GenBank/DDBJ whole genome shotgun (WGS) entry which is preliminary data.</text>
</comment>
<evidence type="ECO:0000256" key="2">
    <source>
        <dbReference type="SAM" id="Phobius"/>
    </source>
</evidence>
<protein>
    <recommendedName>
        <fullName evidence="5">Transmembrane protein</fullName>
    </recommendedName>
</protein>
<keyword evidence="2" id="KW-0812">Transmembrane</keyword>
<proteinExistence type="predicted"/>
<dbReference type="OrthoDB" id="419711at2759"/>
<evidence type="ECO:0008006" key="5">
    <source>
        <dbReference type="Google" id="ProtNLM"/>
    </source>
</evidence>
<dbReference type="GO" id="GO:0016020">
    <property type="term" value="C:membrane"/>
    <property type="evidence" value="ECO:0007669"/>
    <property type="project" value="TreeGrafter"/>
</dbReference>
<evidence type="ECO:0000256" key="1">
    <source>
        <dbReference type="SAM" id="MobiDB-lite"/>
    </source>
</evidence>